<dbReference type="EMBL" id="CAJPDS010000083">
    <property type="protein sequence ID" value="CAF9935522.1"/>
    <property type="molecule type" value="Genomic_DNA"/>
</dbReference>
<proteinExistence type="predicted"/>
<sequence length="226" mass="22070">MHFTTLTLLALAASSSLAAPEPTQHRRNEIQNRQDQTPNNIPQLLTLASLAALPLPTDPTVLLRLGPLAAQLASALPTAPVLSALETAAPRSFLSNIVHDPAYASSFESAFAAGSSPSWFNALPTSVKSYLHTYTGFAGVATAAGELAGVTGSGSGTGSTAAAAATETGSGSTGSAQSTTAGTTSSQATAAAAAATSASAAKGEAGKVVVAGIVGAVGVLGVVVVL</sequence>
<dbReference type="OrthoDB" id="5419608at2759"/>
<feature type="region of interest" description="Disordered" evidence="1">
    <location>
        <begin position="158"/>
        <end position="181"/>
    </location>
</feature>
<evidence type="ECO:0000313" key="4">
    <source>
        <dbReference type="Proteomes" id="UP000664521"/>
    </source>
</evidence>
<name>A0A8H3G6K4_9LECA</name>
<keyword evidence="4" id="KW-1185">Reference proteome</keyword>
<gene>
    <name evidence="3" type="ORF">HETSPECPRED_009817</name>
</gene>
<feature type="signal peptide" evidence="2">
    <location>
        <begin position="1"/>
        <end position="18"/>
    </location>
</feature>
<evidence type="ECO:0000256" key="2">
    <source>
        <dbReference type="SAM" id="SignalP"/>
    </source>
</evidence>
<dbReference type="Proteomes" id="UP000664521">
    <property type="component" value="Unassembled WGS sequence"/>
</dbReference>
<dbReference type="AlphaFoldDB" id="A0A8H3G6K4"/>
<protein>
    <submittedName>
        <fullName evidence="3">Uncharacterized protein</fullName>
    </submittedName>
</protein>
<evidence type="ECO:0000256" key="1">
    <source>
        <dbReference type="SAM" id="MobiDB-lite"/>
    </source>
</evidence>
<accession>A0A8H3G6K4</accession>
<feature type="chain" id="PRO_5034825575" evidence="2">
    <location>
        <begin position="19"/>
        <end position="226"/>
    </location>
</feature>
<organism evidence="3 4">
    <name type="scientific">Heterodermia speciosa</name>
    <dbReference type="NCBI Taxonomy" id="116794"/>
    <lineage>
        <taxon>Eukaryota</taxon>
        <taxon>Fungi</taxon>
        <taxon>Dikarya</taxon>
        <taxon>Ascomycota</taxon>
        <taxon>Pezizomycotina</taxon>
        <taxon>Lecanoromycetes</taxon>
        <taxon>OSLEUM clade</taxon>
        <taxon>Lecanoromycetidae</taxon>
        <taxon>Caliciales</taxon>
        <taxon>Physciaceae</taxon>
        <taxon>Heterodermia</taxon>
    </lineage>
</organism>
<comment type="caution">
    <text evidence="3">The sequence shown here is derived from an EMBL/GenBank/DDBJ whole genome shotgun (WGS) entry which is preliminary data.</text>
</comment>
<evidence type="ECO:0000313" key="3">
    <source>
        <dbReference type="EMBL" id="CAF9935522.1"/>
    </source>
</evidence>
<keyword evidence="2" id="KW-0732">Signal</keyword>
<reference evidence="3" key="1">
    <citation type="submission" date="2021-03" db="EMBL/GenBank/DDBJ databases">
        <authorList>
            <person name="Tagirdzhanova G."/>
        </authorList>
    </citation>
    <scope>NUCLEOTIDE SEQUENCE</scope>
</reference>